<reference evidence="5 6" key="1">
    <citation type="submission" date="2013-07" db="EMBL/GenBank/DDBJ databases">
        <title>The Genome Sequence of Cryptococcus heveanensis BCC8398.</title>
        <authorList>
            <consortium name="The Broad Institute Genome Sequencing Platform"/>
            <person name="Cuomo C."/>
            <person name="Litvintseva A."/>
            <person name="Chen Y."/>
            <person name="Heitman J."/>
            <person name="Sun S."/>
            <person name="Springer D."/>
            <person name="Dromer F."/>
            <person name="Young S.K."/>
            <person name="Zeng Q."/>
            <person name="Gargeya S."/>
            <person name="Fitzgerald M."/>
            <person name="Abouelleil A."/>
            <person name="Alvarado L."/>
            <person name="Berlin A.M."/>
            <person name="Chapman S.B."/>
            <person name="Dewar J."/>
            <person name="Goldberg J."/>
            <person name="Griggs A."/>
            <person name="Gujja S."/>
            <person name="Hansen M."/>
            <person name="Howarth C."/>
            <person name="Imamovic A."/>
            <person name="Larimer J."/>
            <person name="McCowan C."/>
            <person name="Murphy C."/>
            <person name="Pearson M."/>
            <person name="Priest M."/>
            <person name="Roberts A."/>
            <person name="Saif S."/>
            <person name="Shea T."/>
            <person name="Sykes S."/>
            <person name="Wortman J."/>
            <person name="Nusbaum C."/>
            <person name="Birren B."/>
        </authorList>
    </citation>
    <scope>NUCLEOTIDE SEQUENCE [LARGE SCALE GENOMIC DNA]</scope>
    <source>
        <strain evidence="5 6">BCC8398</strain>
    </source>
</reference>
<evidence type="ECO:0000259" key="4">
    <source>
        <dbReference type="SMART" id="SM01349"/>
    </source>
</evidence>
<feature type="domain" description="TOG" evidence="4">
    <location>
        <begin position="120"/>
        <end position="336"/>
    </location>
</feature>
<dbReference type="AlphaFoldDB" id="A0A1B9GR90"/>
<feature type="region of interest" description="Disordered" evidence="3">
    <location>
        <begin position="20"/>
        <end position="114"/>
    </location>
</feature>
<keyword evidence="2" id="KW-0677">Repeat</keyword>
<dbReference type="STRING" id="1296120.A0A1B9GR90"/>
<dbReference type="EMBL" id="KI669505">
    <property type="protein sequence ID" value="OCF33507.1"/>
    <property type="molecule type" value="Genomic_DNA"/>
</dbReference>
<dbReference type="InterPro" id="IPR011989">
    <property type="entry name" value="ARM-like"/>
</dbReference>
<evidence type="ECO:0000256" key="1">
    <source>
        <dbReference type="ARBA" id="ARBA00011045"/>
    </source>
</evidence>
<dbReference type="InterPro" id="IPR050693">
    <property type="entry name" value="Hsp70_NEF-Inhibitors"/>
</dbReference>
<gene>
    <name evidence="5" type="ORF">I316_04928</name>
</gene>
<dbReference type="SMART" id="SM01349">
    <property type="entry name" value="TOG"/>
    <property type="match status" value="1"/>
</dbReference>
<name>A0A1B9GR90_9TREE</name>
<evidence type="ECO:0000256" key="3">
    <source>
        <dbReference type="SAM" id="MobiDB-lite"/>
    </source>
</evidence>
<dbReference type="InterPro" id="IPR016024">
    <property type="entry name" value="ARM-type_fold"/>
</dbReference>
<evidence type="ECO:0000256" key="2">
    <source>
        <dbReference type="ARBA" id="ARBA00022737"/>
    </source>
</evidence>
<dbReference type="GO" id="GO:0005783">
    <property type="term" value="C:endoplasmic reticulum"/>
    <property type="evidence" value="ECO:0007669"/>
    <property type="project" value="TreeGrafter"/>
</dbReference>
<dbReference type="InterPro" id="IPR034085">
    <property type="entry name" value="TOG"/>
</dbReference>
<feature type="compositionally biased region" description="Polar residues" evidence="3">
    <location>
        <begin position="20"/>
        <end position="44"/>
    </location>
</feature>
<proteinExistence type="inferred from homology"/>
<dbReference type="PANTHER" id="PTHR19316:SF18">
    <property type="entry name" value="HSP70-BINDING PROTEIN 1"/>
    <property type="match status" value="1"/>
</dbReference>
<dbReference type="GO" id="GO:0000774">
    <property type="term" value="F:adenyl-nucleotide exchange factor activity"/>
    <property type="evidence" value="ECO:0007669"/>
    <property type="project" value="TreeGrafter"/>
</dbReference>
<organism evidence="5 6">
    <name type="scientific">Kwoniella heveanensis BCC8398</name>
    <dbReference type="NCBI Taxonomy" id="1296120"/>
    <lineage>
        <taxon>Eukaryota</taxon>
        <taxon>Fungi</taxon>
        <taxon>Dikarya</taxon>
        <taxon>Basidiomycota</taxon>
        <taxon>Agaricomycotina</taxon>
        <taxon>Tremellomycetes</taxon>
        <taxon>Tremellales</taxon>
        <taxon>Cryptococcaceae</taxon>
        <taxon>Kwoniella</taxon>
    </lineage>
</organism>
<evidence type="ECO:0000313" key="5">
    <source>
        <dbReference type="EMBL" id="OCF33507.1"/>
    </source>
</evidence>
<keyword evidence="6" id="KW-1185">Reference proteome</keyword>
<reference evidence="6" key="2">
    <citation type="submission" date="2013-12" db="EMBL/GenBank/DDBJ databases">
        <title>Evolution of pathogenesis and genome organization in the Tremellales.</title>
        <authorList>
            <person name="Cuomo C."/>
            <person name="Litvintseva A."/>
            <person name="Heitman J."/>
            <person name="Chen Y."/>
            <person name="Sun S."/>
            <person name="Springer D."/>
            <person name="Dromer F."/>
            <person name="Young S."/>
            <person name="Zeng Q."/>
            <person name="Chapman S."/>
            <person name="Gujja S."/>
            <person name="Saif S."/>
            <person name="Birren B."/>
        </authorList>
    </citation>
    <scope>NUCLEOTIDE SEQUENCE [LARGE SCALE GENOMIC DNA]</scope>
    <source>
        <strain evidence="6">BCC8398</strain>
    </source>
</reference>
<feature type="compositionally biased region" description="Low complexity" evidence="3">
    <location>
        <begin position="75"/>
        <end position="96"/>
    </location>
</feature>
<dbReference type="PANTHER" id="PTHR19316">
    <property type="entry name" value="PROTEIN FOLDING REGULATOR"/>
    <property type="match status" value="1"/>
</dbReference>
<dbReference type="InterPro" id="IPR013918">
    <property type="entry name" value="Nucleotide_exch_fac_Fes1"/>
</dbReference>
<sequence length="430" mass="45715">MPDLNELLRWSIANSTYSNANANVNANGQDEQAQPEATSSTSDGLTLRYTPPSAAAGGSGASQQRVHAGTATLHPSDSAPADLSPASTPGPGTPTGLTNSIPLPEGVAGPGKRDDLTTEMLDLILGKSDSITMKEKMATATDESVAVEERVEALDDFEMLIELIDNANNMPILKLWQPLLGLLSSPHPEIVAHTCWIIGTAVQNNLKAQAALYINEAFPQILSTLTTCSHPSSVRAKATYALSSALKHWPLAAPVLSTPYSLSSSSSSAAVKSERSGYSVLKEAVNDGDKVVRRKTAFLVGTLVMQSGEKYQGEIPNEVRGLLEERMKEVQQSGQASEGLLEGLKREGVFAALLDGLKGTQAQTEGGEVDVDVEYEENALRALVKAVSKGGLDSAEKEQLKDIWNGWSFEQKEERGFVGEEGKEIEAGLA</sequence>
<protein>
    <submittedName>
        <fullName evidence="5">Hsp70-like protein</fullName>
    </submittedName>
</protein>
<accession>A0A1B9GR90</accession>
<dbReference type="Proteomes" id="UP000092666">
    <property type="component" value="Unassembled WGS sequence"/>
</dbReference>
<evidence type="ECO:0000313" key="6">
    <source>
        <dbReference type="Proteomes" id="UP000092666"/>
    </source>
</evidence>
<dbReference type="OrthoDB" id="10250458at2759"/>
<comment type="similarity">
    <text evidence="1">Belongs to the FES1 family.</text>
</comment>
<dbReference type="SUPFAM" id="SSF48371">
    <property type="entry name" value="ARM repeat"/>
    <property type="match status" value="1"/>
</dbReference>
<dbReference type="Pfam" id="PF08609">
    <property type="entry name" value="Fes1"/>
    <property type="match status" value="1"/>
</dbReference>
<dbReference type="Gene3D" id="1.25.10.10">
    <property type="entry name" value="Leucine-rich Repeat Variant"/>
    <property type="match status" value="1"/>
</dbReference>